<organism evidence="9 10">
    <name type="scientific">Emergomyces pasteurianus Ep9510</name>
    <dbReference type="NCBI Taxonomy" id="1447872"/>
    <lineage>
        <taxon>Eukaryota</taxon>
        <taxon>Fungi</taxon>
        <taxon>Dikarya</taxon>
        <taxon>Ascomycota</taxon>
        <taxon>Pezizomycotina</taxon>
        <taxon>Eurotiomycetes</taxon>
        <taxon>Eurotiomycetidae</taxon>
        <taxon>Onygenales</taxon>
        <taxon>Ajellomycetaceae</taxon>
        <taxon>Emergomyces</taxon>
    </lineage>
</organism>
<keyword evidence="4 6" id="KW-0472">Membrane</keyword>
<evidence type="ECO:0000256" key="4">
    <source>
        <dbReference type="ARBA" id="ARBA00023136"/>
    </source>
</evidence>
<comment type="caution">
    <text evidence="9">The sequence shown here is derived from an EMBL/GenBank/DDBJ whole genome shotgun (WGS) entry which is preliminary data.</text>
</comment>
<keyword evidence="7" id="KW-0732">Signal</keyword>
<dbReference type="OrthoDB" id="2537459at2759"/>
<feature type="transmembrane region" description="Helical" evidence="6">
    <location>
        <begin position="196"/>
        <end position="220"/>
    </location>
</feature>
<evidence type="ECO:0000256" key="1">
    <source>
        <dbReference type="ARBA" id="ARBA00004167"/>
    </source>
</evidence>
<evidence type="ECO:0000256" key="5">
    <source>
        <dbReference type="SAM" id="MobiDB-lite"/>
    </source>
</evidence>
<gene>
    <name evidence="9" type="ORF">AJ78_00692</name>
</gene>
<dbReference type="EMBL" id="LGRN01000012">
    <property type="protein sequence ID" value="OJD19333.1"/>
    <property type="molecule type" value="Genomic_DNA"/>
</dbReference>
<feature type="chain" id="PRO_5013108873" description="WSC domain-containing protein" evidence="7">
    <location>
        <begin position="25"/>
        <end position="318"/>
    </location>
</feature>
<evidence type="ECO:0000256" key="3">
    <source>
        <dbReference type="ARBA" id="ARBA00022989"/>
    </source>
</evidence>
<dbReference type="AlphaFoldDB" id="A0A1J9QVL6"/>
<proteinExistence type="predicted"/>
<accession>A0A1J9QVL6</accession>
<dbReference type="GO" id="GO:0016020">
    <property type="term" value="C:membrane"/>
    <property type="evidence" value="ECO:0007669"/>
    <property type="project" value="UniProtKB-SubCell"/>
</dbReference>
<evidence type="ECO:0000256" key="2">
    <source>
        <dbReference type="ARBA" id="ARBA00022692"/>
    </source>
</evidence>
<sequence>MAISRFALLSCILAFLHAVVPAVALSLDFCSSTNTGASFDSVFDTFQSNGACHDTCVKKYAVAILQGKSCWCSNDVPGGTISNSACDETCPGYPSDSCGNSEKGLYAYILLGKPSRTIGPVTKTPVSATSQAGITMTVTSSQSGRVTSSSTETPTATDSKGKPTNSGPIVTHTVPPGAGQSEGANSHSGSSIGGGAIAGIVIGTLLAVGLIISAILWLFWTRRRREKDMKGDMQEYDRPSPSSNFQSTIQSPSMTYQRGPPMNGAMEPPDRNLLGVPGFTDSRMKKDAVIYPNGNRHSNVSLQDNQDYSRPVLRVCIS</sequence>
<dbReference type="Pfam" id="PF01822">
    <property type="entry name" value="WSC"/>
    <property type="match status" value="1"/>
</dbReference>
<dbReference type="PANTHER" id="PTHR15549:SF30">
    <property type="entry name" value="MID2 DOMAIN-CONTAINING PROTEIN"/>
    <property type="match status" value="1"/>
</dbReference>
<name>A0A1J9QVL6_9EURO</name>
<dbReference type="InterPro" id="IPR051694">
    <property type="entry name" value="Immunoregulatory_rcpt-like"/>
</dbReference>
<reference evidence="9 10" key="1">
    <citation type="submission" date="2015-07" db="EMBL/GenBank/DDBJ databases">
        <title>Emmonsia species relationships and genome sequence.</title>
        <authorList>
            <consortium name="The Broad Institute Genomics Platform"/>
            <person name="Cuomo C.A."/>
            <person name="Munoz J.F."/>
            <person name="Imamovic A."/>
            <person name="Priest M.E."/>
            <person name="Young S."/>
            <person name="Clay O.K."/>
            <person name="McEwen J.G."/>
        </authorList>
    </citation>
    <scope>NUCLEOTIDE SEQUENCE [LARGE SCALE GENOMIC DNA]</scope>
    <source>
        <strain evidence="9 10">UAMH 9510</strain>
    </source>
</reference>
<evidence type="ECO:0000256" key="6">
    <source>
        <dbReference type="SAM" id="Phobius"/>
    </source>
</evidence>
<dbReference type="Proteomes" id="UP000182235">
    <property type="component" value="Unassembled WGS sequence"/>
</dbReference>
<feature type="domain" description="WSC" evidence="8">
    <location>
        <begin position="24"/>
        <end position="111"/>
    </location>
</feature>
<evidence type="ECO:0000259" key="8">
    <source>
        <dbReference type="PROSITE" id="PS51212"/>
    </source>
</evidence>
<protein>
    <recommendedName>
        <fullName evidence="8">WSC domain-containing protein</fullName>
    </recommendedName>
</protein>
<dbReference type="PANTHER" id="PTHR15549">
    <property type="entry name" value="PAIRED IMMUNOGLOBULIN-LIKE TYPE 2 RECEPTOR"/>
    <property type="match status" value="1"/>
</dbReference>
<feature type="region of interest" description="Disordered" evidence="5">
    <location>
        <begin position="232"/>
        <end position="257"/>
    </location>
</feature>
<dbReference type="PROSITE" id="PS51212">
    <property type="entry name" value="WSC"/>
    <property type="match status" value="1"/>
</dbReference>
<evidence type="ECO:0000256" key="7">
    <source>
        <dbReference type="SAM" id="SignalP"/>
    </source>
</evidence>
<dbReference type="InterPro" id="IPR002889">
    <property type="entry name" value="WSC_carb-bd"/>
</dbReference>
<feature type="region of interest" description="Disordered" evidence="5">
    <location>
        <begin position="135"/>
        <end position="190"/>
    </location>
</feature>
<feature type="compositionally biased region" description="Low complexity" evidence="5">
    <location>
        <begin position="137"/>
        <end position="151"/>
    </location>
</feature>
<dbReference type="SMART" id="SM00321">
    <property type="entry name" value="WSC"/>
    <property type="match status" value="1"/>
</dbReference>
<evidence type="ECO:0000313" key="9">
    <source>
        <dbReference type="EMBL" id="OJD19333.1"/>
    </source>
</evidence>
<dbReference type="STRING" id="1447872.A0A1J9QVL6"/>
<comment type="subcellular location">
    <subcellularLocation>
        <location evidence="1">Membrane</location>
        <topology evidence="1">Single-pass membrane protein</topology>
    </subcellularLocation>
</comment>
<keyword evidence="2 6" id="KW-0812">Transmembrane</keyword>
<feature type="compositionally biased region" description="Polar residues" evidence="5">
    <location>
        <begin position="240"/>
        <end position="256"/>
    </location>
</feature>
<dbReference type="VEuPathDB" id="FungiDB:AJ78_00692"/>
<dbReference type="GO" id="GO:0071944">
    <property type="term" value="C:cell periphery"/>
    <property type="evidence" value="ECO:0007669"/>
    <property type="project" value="UniProtKB-ARBA"/>
</dbReference>
<evidence type="ECO:0000313" key="10">
    <source>
        <dbReference type="Proteomes" id="UP000182235"/>
    </source>
</evidence>
<keyword evidence="3 6" id="KW-1133">Transmembrane helix</keyword>
<feature type="signal peptide" evidence="7">
    <location>
        <begin position="1"/>
        <end position="24"/>
    </location>
</feature>
<keyword evidence="10" id="KW-1185">Reference proteome</keyword>
<feature type="compositionally biased region" description="Polar residues" evidence="5">
    <location>
        <begin position="152"/>
        <end position="168"/>
    </location>
</feature>